<name>A0A2Z6M973_TRISU</name>
<reference evidence="2" key="1">
    <citation type="journal article" date="2017" name="Front. Plant Sci.">
        <title>Climate Clever Clovers: New Paradigm to Reduce the Environmental Footprint of Ruminants by Breeding Low Methanogenic Forages Utilizing Haplotype Variation.</title>
        <authorList>
            <person name="Kaur P."/>
            <person name="Appels R."/>
            <person name="Bayer P.E."/>
            <person name="Keeble-Gagnere G."/>
            <person name="Wang J."/>
            <person name="Hirakawa H."/>
            <person name="Shirasawa K."/>
            <person name="Vercoe P."/>
            <person name="Stefanova K."/>
            <person name="Durmic Z."/>
            <person name="Nichols P."/>
            <person name="Revell C."/>
            <person name="Isobe S.N."/>
            <person name="Edwards D."/>
            <person name="Erskine W."/>
        </authorList>
    </citation>
    <scope>NUCLEOTIDE SEQUENCE [LARGE SCALE GENOMIC DNA]</scope>
    <source>
        <strain evidence="2">cv. Daliak</strain>
    </source>
</reference>
<proteinExistence type="predicted"/>
<evidence type="ECO:0000313" key="1">
    <source>
        <dbReference type="EMBL" id="GAU28451.1"/>
    </source>
</evidence>
<protein>
    <submittedName>
        <fullName evidence="1">Uncharacterized protein</fullName>
    </submittedName>
</protein>
<evidence type="ECO:0000313" key="2">
    <source>
        <dbReference type="Proteomes" id="UP000242715"/>
    </source>
</evidence>
<dbReference type="EMBL" id="DF973372">
    <property type="protein sequence ID" value="GAU28451.1"/>
    <property type="molecule type" value="Genomic_DNA"/>
</dbReference>
<accession>A0A2Z6M973</accession>
<keyword evidence="2" id="KW-1185">Reference proteome</keyword>
<gene>
    <name evidence="1" type="ORF">TSUD_55020</name>
</gene>
<dbReference type="AlphaFoldDB" id="A0A2Z6M973"/>
<dbReference type="Proteomes" id="UP000242715">
    <property type="component" value="Unassembled WGS sequence"/>
</dbReference>
<sequence length="209" mass="23031">MNVAASEVGLVTLHEELTGVRGIRGVENAASPVSLDDHSFLNRELITDTLGQATNVGGNTDTAVKVNHSRRTKSCPPCANRSIVSGPCSLEWLHDHNHGDAGIVFSSKKKKKKIVERSGLGQDEGQHVGLKRSKNVGMLRHYNLKKVARLPCKDRSEVLKILAKSVHRRGGKTSVNRSNAEKDIELFGRSFFNCFRQQRLATLGCHAWE</sequence>
<organism evidence="1 2">
    <name type="scientific">Trifolium subterraneum</name>
    <name type="common">Subterranean clover</name>
    <dbReference type="NCBI Taxonomy" id="3900"/>
    <lineage>
        <taxon>Eukaryota</taxon>
        <taxon>Viridiplantae</taxon>
        <taxon>Streptophyta</taxon>
        <taxon>Embryophyta</taxon>
        <taxon>Tracheophyta</taxon>
        <taxon>Spermatophyta</taxon>
        <taxon>Magnoliopsida</taxon>
        <taxon>eudicotyledons</taxon>
        <taxon>Gunneridae</taxon>
        <taxon>Pentapetalae</taxon>
        <taxon>rosids</taxon>
        <taxon>fabids</taxon>
        <taxon>Fabales</taxon>
        <taxon>Fabaceae</taxon>
        <taxon>Papilionoideae</taxon>
        <taxon>50 kb inversion clade</taxon>
        <taxon>NPAAA clade</taxon>
        <taxon>Hologalegina</taxon>
        <taxon>IRL clade</taxon>
        <taxon>Trifolieae</taxon>
        <taxon>Trifolium</taxon>
    </lineage>
</organism>